<dbReference type="AlphaFoldDB" id="A0A2G5ULF0"/>
<accession>A0A2G5ULF0</accession>
<feature type="transmembrane region" description="Helical" evidence="9">
    <location>
        <begin position="150"/>
        <end position="171"/>
    </location>
</feature>
<feature type="domain" description="Golgi pH regulator conserved" evidence="11">
    <location>
        <begin position="144"/>
        <end position="210"/>
    </location>
</feature>
<dbReference type="PANTHER" id="PTHR15948">
    <property type="entry name" value="G-PROTEIN COUPLED RECEPTOR 89-RELATED"/>
    <property type="match status" value="1"/>
</dbReference>
<feature type="transmembrane region" description="Helical" evidence="9">
    <location>
        <begin position="111"/>
        <end position="129"/>
    </location>
</feature>
<evidence type="ECO:0000256" key="3">
    <source>
        <dbReference type="ARBA" id="ARBA00022692"/>
    </source>
</evidence>
<evidence type="ECO:0000256" key="1">
    <source>
        <dbReference type="ARBA" id="ARBA00004141"/>
    </source>
</evidence>
<comment type="caution">
    <text evidence="12">The sequence shown here is derived from an EMBL/GenBank/DDBJ whole genome shotgun (WGS) entry which is preliminary data.</text>
</comment>
<dbReference type="InterPro" id="IPR022535">
    <property type="entry name" value="Golgi_pH-regulator_cons_dom"/>
</dbReference>
<dbReference type="Pfam" id="PF12537">
    <property type="entry name" value="GPHR_N"/>
    <property type="match status" value="1"/>
</dbReference>
<comment type="catalytic activity">
    <reaction evidence="8">
        <text>fluoride(in) = fluoride(out)</text>
        <dbReference type="Rhea" id="RHEA:76159"/>
        <dbReference type="ChEBI" id="CHEBI:17051"/>
    </reaction>
</comment>
<dbReference type="GO" id="GO:0051452">
    <property type="term" value="P:intracellular pH reduction"/>
    <property type="evidence" value="ECO:0007669"/>
    <property type="project" value="TreeGrafter"/>
</dbReference>
<feature type="transmembrane region" description="Helical" evidence="9">
    <location>
        <begin position="356"/>
        <end position="379"/>
    </location>
</feature>
<dbReference type="STRING" id="1611254.A0A2G5ULF0"/>
<evidence type="ECO:0000313" key="13">
    <source>
        <dbReference type="Proteomes" id="UP000230233"/>
    </source>
</evidence>
<feature type="domain" description="Abscisic acid G-protein coupled receptor-like" evidence="10">
    <location>
        <begin position="288"/>
        <end position="458"/>
    </location>
</feature>
<dbReference type="InterPro" id="IPR015672">
    <property type="entry name" value="GPHR/GTG"/>
</dbReference>
<keyword evidence="5 9" id="KW-0472">Membrane</keyword>
<evidence type="ECO:0000256" key="8">
    <source>
        <dbReference type="ARBA" id="ARBA00044702"/>
    </source>
</evidence>
<keyword evidence="3 9" id="KW-0812">Transmembrane</keyword>
<feature type="transmembrane region" description="Helical" evidence="9">
    <location>
        <begin position="435"/>
        <end position="457"/>
    </location>
</feature>
<feature type="transmembrane region" description="Helical" evidence="9">
    <location>
        <begin position="79"/>
        <end position="99"/>
    </location>
</feature>
<feature type="transmembrane region" description="Helical" evidence="9">
    <location>
        <begin position="391"/>
        <end position="415"/>
    </location>
</feature>
<evidence type="ECO:0000256" key="6">
    <source>
        <dbReference type="ARBA" id="ARBA00024145"/>
    </source>
</evidence>
<comment type="similarity">
    <text evidence="2">Belongs to the Golgi pH regulator (TC 1.A.38) family.</text>
</comment>
<organism evidence="12 13">
    <name type="scientific">Caenorhabditis nigoni</name>
    <dbReference type="NCBI Taxonomy" id="1611254"/>
    <lineage>
        <taxon>Eukaryota</taxon>
        <taxon>Metazoa</taxon>
        <taxon>Ecdysozoa</taxon>
        <taxon>Nematoda</taxon>
        <taxon>Chromadorea</taxon>
        <taxon>Rhabditida</taxon>
        <taxon>Rhabditina</taxon>
        <taxon>Rhabditomorpha</taxon>
        <taxon>Rhabditoidea</taxon>
        <taxon>Rhabditidae</taxon>
        <taxon>Peloderinae</taxon>
        <taxon>Caenorhabditis</taxon>
    </lineage>
</organism>
<dbReference type="GO" id="GO:0008308">
    <property type="term" value="F:voltage-gated monoatomic anion channel activity"/>
    <property type="evidence" value="ECO:0007669"/>
    <property type="project" value="TreeGrafter"/>
</dbReference>
<comment type="subcellular location">
    <subcellularLocation>
        <location evidence="1">Membrane</location>
        <topology evidence="1">Multi-pass membrane protein</topology>
    </subcellularLocation>
</comment>
<feature type="transmembrane region" description="Helical" evidence="9">
    <location>
        <begin position="45"/>
        <end position="67"/>
    </location>
</feature>
<proteinExistence type="inferred from homology"/>
<feature type="transmembrane region" description="Helical" evidence="9">
    <location>
        <begin position="12"/>
        <end position="30"/>
    </location>
</feature>
<dbReference type="PANTHER" id="PTHR15948:SF5">
    <property type="entry name" value="GOLGI PH REGULATOR"/>
    <property type="match status" value="1"/>
</dbReference>
<dbReference type="GO" id="GO:0032580">
    <property type="term" value="C:Golgi cisterna membrane"/>
    <property type="evidence" value="ECO:0007669"/>
    <property type="project" value="TreeGrafter"/>
</dbReference>
<feature type="transmembrane region" description="Helical" evidence="9">
    <location>
        <begin position="295"/>
        <end position="321"/>
    </location>
</feature>
<dbReference type="Pfam" id="PF12430">
    <property type="entry name" value="ABA_GPCR"/>
    <property type="match status" value="1"/>
</dbReference>
<name>A0A2G5ULF0_9PELO</name>
<evidence type="ECO:0000256" key="2">
    <source>
        <dbReference type="ARBA" id="ARBA00009478"/>
    </source>
</evidence>
<sequence length="467" mass="53756">MDTFTDVDAKDANVMLGSLIVFFATGWLFYTKQLFKNYEVHNRTVQFIFSLTFAFSCSLFELIIFEIADVMAPLSRSRCWTFCLSLILITLVVVIPIYTSFLIVSSLVRRHFQLPLSVTLWLIFIWFFWKIGDPFPMLSPKHGIFTIEQVISRVGVVGVTIMAVLSGFGAVNAPYCYMTFFTRPVEDFHVCQLEKKLTHTMDLIVLKKRKAARYELEKNRLAGEKTQKGATTFFERFFDSFSEKSSGGSTLASQIDRLKEEIIPLETLARFLFLDLVEMRQMLNRVEFSKTFMGIYFNILGHFFSIYCIWKIFISFINIVFDRVGKVDPVTKTIEIGVHWMGIPLDISFWSQYISFFLVGVIAVTSIRGLLITMAKFFVSISNATSSLSNVIALLMAQIMGMYFVSSVLLMRMNVPEEYRTILTRILGDLKFNFYHRWFDVIFLISAVSSIVFLTLIHKSGSSMFRA</sequence>
<evidence type="ECO:0000259" key="10">
    <source>
        <dbReference type="Pfam" id="PF12430"/>
    </source>
</evidence>
<dbReference type="InterPro" id="IPR025969">
    <property type="entry name" value="ABA_GPCR_dom"/>
</dbReference>
<evidence type="ECO:0000256" key="5">
    <source>
        <dbReference type="ARBA" id="ARBA00023136"/>
    </source>
</evidence>
<keyword evidence="13" id="KW-1185">Reference proteome</keyword>
<dbReference type="EMBL" id="PDUG01000003">
    <property type="protein sequence ID" value="PIC40364.1"/>
    <property type="molecule type" value="Genomic_DNA"/>
</dbReference>
<dbReference type="OrthoDB" id="264392at2759"/>
<evidence type="ECO:0008006" key="14">
    <source>
        <dbReference type="Google" id="ProtNLM"/>
    </source>
</evidence>
<protein>
    <recommendedName>
        <fullName evidence="14">Abscisic acid G-protein coupled receptor-like domain-containing protein</fullName>
    </recommendedName>
</protein>
<dbReference type="Proteomes" id="UP000230233">
    <property type="component" value="Chromosome III"/>
</dbReference>
<evidence type="ECO:0000256" key="4">
    <source>
        <dbReference type="ARBA" id="ARBA00022989"/>
    </source>
</evidence>
<gene>
    <name evidence="12" type="primary">Cnig_chr_III.g11732</name>
    <name evidence="12" type="ORF">B9Z55_011732</name>
</gene>
<reference evidence="13" key="1">
    <citation type="submission" date="2017-10" db="EMBL/GenBank/DDBJ databases">
        <title>Rapid genome shrinkage in a self-fertile nematode reveals novel sperm competition proteins.</title>
        <authorList>
            <person name="Yin D."/>
            <person name="Schwarz E.M."/>
            <person name="Thomas C.G."/>
            <person name="Felde R.L."/>
            <person name="Korf I.F."/>
            <person name="Cutter A.D."/>
            <person name="Schartner C.M."/>
            <person name="Ralston E.J."/>
            <person name="Meyer B.J."/>
            <person name="Haag E.S."/>
        </authorList>
    </citation>
    <scope>NUCLEOTIDE SEQUENCE [LARGE SCALE GENOMIC DNA]</scope>
    <source>
        <strain evidence="13">JU1422</strain>
    </source>
</reference>
<keyword evidence="4 9" id="KW-1133">Transmembrane helix</keyword>
<evidence type="ECO:0000256" key="7">
    <source>
        <dbReference type="ARBA" id="ARBA00035085"/>
    </source>
</evidence>
<evidence type="ECO:0000313" key="12">
    <source>
        <dbReference type="EMBL" id="PIC40364.1"/>
    </source>
</evidence>
<evidence type="ECO:0000256" key="9">
    <source>
        <dbReference type="SAM" id="Phobius"/>
    </source>
</evidence>
<comment type="catalytic activity">
    <reaction evidence="6">
        <text>iodide(out) = iodide(in)</text>
        <dbReference type="Rhea" id="RHEA:66324"/>
        <dbReference type="ChEBI" id="CHEBI:16382"/>
    </reaction>
</comment>
<comment type="catalytic activity">
    <reaction evidence="7">
        <text>bromide(in) = bromide(out)</text>
        <dbReference type="Rhea" id="RHEA:75383"/>
        <dbReference type="ChEBI" id="CHEBI:15858"/>
    </reaction>
</comment>
<evidence type="ECO:0000259" key="11">
    <source>
        <dbReference type="Pfam" id="PF12537"/>
    </source>
</evidence>